<dbReference type="InterPro" id="IPR011032">
    <property type="entry name" value="GroES-like_sf"/>
</dbReference>
<evidence type="ECO:0000256" key="1">
    <source>
        <dbReference type="ARBA" id="ARBA00022857"/>
    </source>
</evidence>
<dbReference type="InterPro" id="IPR051034">
    <property type="entry name" value="Mito_Enoyl-ACP_Reductase"/>
</dbReference>
<dbReference type="GO" id="GO:0005739">
    <property type="term" value="C:mitochondrion"/>
    <property type="evidence" value="ECO:0007669"/>
    <property type="project" value="TreeGrafter"/>
</dbReference>
<dbReference type="Pfam" id="PF08240">
    <property type="entry name" value="ADH_N"/>
    <property type="match status" value="1"/>
</dbReference>
<dbReference type="AlphaFoldDB" id="A0A0D2L7E3"/>
<organism evidence="4 5">
    <name type="scientific">Monoraphidium neglectum</name>
    <dbReference type="NCBI Taxonomy" id="145388"/>
    <lineage>
        <taxon>Eukaryota</taxon>
        <taxon>Viridiplantae</taxon>
        <taxon>Chlorophyta</taxon>
        <taxon>core chlorophytes</taxon>
        <taxon>Chlorophyceae</taxon>
        <taxon>CS clade</taxon>
        <taxon>Sphaeropleales</taxon>
        <taxon>Selenastraceae</taxon>
        <taxon>Monoraphidium</taxon>
    </lineage>
</organism>
<dbReference type="OrthoDB" id="7482721at2759"/>
<dbReference type="PANTHER" id="PTHR43981:SF2">
    <property type="entry name" value="ENOYL-[ACYL-CARRIER-PROTEIN] REDUCTASE, MITOCHONDRIAL"/>
    <property type="match status" value="1"/>
</dbReference>
<dbReference type="Proteomes" id="UP000054498">
    <property type="component" value="Unassembled WGS sequence"/>
</dbReference>
<dbReference type="EC" id="1.3.1.38" evidence="4"/>
<keyword evidence="2 4" id="KW-0560">Oxidoreductase</keyword>
<evidence type="ECO:0000256" key="2">
    <source>
        <dbReference type="ARBA" id="ARBA00023002"/>
    </source>
</evidence>
<protein>
    <submittedName>
        <fullName evidence="4">Trans-2-enoyl-CoA reductase</fullName>
        <ecNumber evidence="4">1.3.1.38</ecNumber>
    </submittedName>
</protein>
<accession>A0A0D2L7E3</accession>
<dbReference type="KEGG" id="mng:MNEG_5196"/>
<sequence length="161" mass="16625">MASALTFAAHGEPEDVLQLQQDDASGAAPLGPKQVRLQLIAAPINPSDINTVQGKYPLKPLLPGVPGHEGVMRVEAAGAEVSTLRPGDRVVPLLPAVGTWRSSGVFEAEGWHAVPEGLPDDAAATLCINPPTAVCMLEHFVELKAGDVVVQNGATSAVGQV</sequence>
<evidence type="ECO:0000259" key="3">
    <source>
        <dbReference type="Pfam" id="PF08240"/>
    </source>
</evidence>
<dbReference type="GO" id="GO:0019166">
    <property type="term" value="F:trans-2-enoyl-CoA reductase (NADPH) activity"/>
    <property type="evidence" value="ECO:0007669"/>
    <property type="project" value="UniProtKB-EC"/>
</dbReference>
<reference evidence="4 5" key="1">
    <citation type="journal article" date="2013" name="BMC Genomics">
        <title>Reconstruction of the lipid metabolism for the microalga Monoraphidium neglectum from its genome sequence reveals characteristics suitable for biofuel production.</title>
        <authorList>
            <person name="Bogen C."/>
            <person name="Al-Dilaimi A."/>
            <person name="Albersmeier A."/>
            <person name="Wichmann J."/>
            <person name="Grundmann M."/>
            <person name="Rupp O."/>
            <person name="Lauersen K.J."/>
            <person name="Blifernez-Klassen O."/>
            <person name="Kalinowski J."/>
            <person name="Goesmann A."/>
            <person name="Mussgnug J.H."/>
            <person name="Kruse O."/>
        </authorList>
    </citation>
    <scope>NUCLEOTIDE SEQUENCE [LARGE SCALE GENOMIC DNA]</scope>
    <source>
        <strain evidence="4 5">SAG 48.87</strain>
    </source>
</reference>
<evidence type="ECO:0000313" key="5">
    <source>
        <dbReference type="Proteomes" id="UP000054498"/>
    </source>
</evidence>
<dbReference type="InterPro" id="IPR013154">
    <property type="entry name" value="ADH-like_N"/>
</dbReference>
<keyword evidence="5" id="KW-1185">Reference proteome</keyword>
<proteinExistence type="predicted"/>
<feature type="domain" description="Alcohol dehydrogenase-like N-terminal" evidence="3">
    <location>
        <begin position="31"/>
        <end position="91"/>
    </location>
</feature>
<evidence type="ECO:0000313" key="4">
    <source>
        <dbReference type="EMBL" id="KIZ02769.1"/>
    </source>
</evidence>
<dbReference type="GO" id="GO:0006631">
    <property type="term" value="P:fatty acid metabolic process"/>
    <property type="evidence" value="ECO:0007669"/>
    <property type="project" value="TreeGrafter"/>
</dbReference>
<name>A0A0D2L7E3_9CHLO</name>
<dbReference type="PANTHER" id="PTHR43981">
    <property type="entry name" value="ENOYL-[ACYL-CARRIER-PROTEIN] REDUCTASE, MITOCHONDRIAL"/>
    <property type="match status" value="1"/>
</dbReference>
<dbReference type="SUPFAM" id="SSF50129">
    <property type="entry name" value="GroES-like"/>
    <property type="match status" value="1"/>
</dbReference>
<dbReference type="STRING" id="145388.A0A0D2L7E3"/>
<gene>
    <name evidence="4" type="ORF">MNEG_5196</name>
</gene>
<keyword evidence="1" id="KW-0521">NADP</keyword>
<dbReference type="GeneID" id="25738073"/>
<dbReference type="EMBL" id="KK100980">
    <property type="protein sequence ID" value="KIZ02769.1"/>
    <property type="molecule type" value="Genomic_DNA"/>
</dbReference>
<dbReference type="RefSeq" id="XP_013901788.1">
    <property type="nucleotide sequence ID" value="XM_014046334.1"/>
</dbReference>
<dbReference type="Gene3D" id="3.90.180.10">
    <property type="entry name" value="Medium-chain alcohol dehydrogenases, catalytic domain"/>
    <property type="match status" value="1"/>
</dbReference>